<proteinExistence type="predicted"/>
<feature type="compositionally biased region" description="Low complexity" evidence="1">
    <location>
        <begin position="203"/>
        <end position="241"/>
    </location>
</feature>
<feature type="compositionally biased region" description="Low complexity" evidence="1">
    <location>
        <begin position="161"/>
        <end position="176"/>
    </location>
</feature>
<evidence type="ECO:0000313" key="3">
    <source>
        <dbReference type="Proteomes" id="UP001500655"/>
    </source>
</evidence>
<evidence type="ECO:0008006" key="4">
    <source>
        <dbReference type="Google" id="ProtNLM"/>
    </source>
</evidence>
<dbReference type="EMBL" id="BAAALS010000040">
    <property type="protein sequence ID" value="GAA1774708.1"/>
    <property type="molecule type" value="Genomic_DNA"/>
</dbReference>
<feature type="region of interest" description="Disordered" evidence="1">
    <location>
        <begin position="97"/>
        <end position="122"/>
    </location>
</feature>
<name>A0ABN2L4L2_9ACTN</name>
<evidence type="ECO:0000256" key="1">
    <source>
        <dbReference type="SAM" id="MobiDB-lite"/>
    </source>
</evidence>
<comment type="caution">
    <text evidence="2">The sequence shown here is derived from an EMBL/GenBank/DDBJ whole genome shotgun (WGS) entry which is preliminary data.</text>
</comment>
<accession>A0ABN2L4L2</accession>
<gene>
    <name evidence="2" type="ORF">GCM10009681_52820</name>
</gene>
<dbReference type="Proteomes" id="UP001500655">
    <property type="component" value="Unassembled WGS sequence"/>
</dbReference>
<reference evidence="2 3" key="1">
    <citation type="journal article" date="2019" name="Int. J. Syst. Evol. Microbiol.">
        <title>The Global Catalogue of Microorganisms (GCM) 10K type strain sequencing project: providing services to taxonomists for standard genome sequencing and annotation.</title>
        <authorList>
            <consortium name="The Broad Institute Genomics Platform"/>
            <consortium name="The Broad Institute Genome Sequencing Center for Infectious Disease"/>
            <person name="Wu L."/>
            <person name="Ma J."/>
        </authorList>
    </citation>
    <scope>NUCLEOTIDE SEQUENCE [LARGE SCALE GENOMIC DNA]</scope>
    <source>
        <strain evidence="2 3">JCM 13249</strain>
    </source>
</reference>
<dbReference type="RefSeq" id="WP_344087743.1">
    <property type="nucleotide sequence ID" value="NZ_BAAALS010000040.1"/>
</dbReference>
<sequence>MADAWRAYLEVALGATEASRKKATKVVKRVLGRGGATAEQVQQMANDLLTASAANREAVAKLVKQEVDKALGKVGLVSADEVAALRAQVRELEKQLNTARAGAAEPAGTRAPQGDTTAAADKPVAKKAVAKKAVAKKAAAAPINGAAAPTVVPALAPEEAAAAAELTEAQTPAKKTAPAKKVARKAATSAGETEPAGSTEVQPAPTKKAASAKKAAPARKAAAPKKAAGSPDAADAGSAGA</sequence>
<feature type="region of interest" description="Disordered" evidence="1">
    <location>
        <begin position="161"/>
        <end position="241"/>
    </location>
</feature>
<keyword evidence="3" id="KW-1185">Reference proteome</keyword>
<protein>
    <recommendedName>
        <fullName evidence="4">Polyhydroxyalkanoate synthesis regulator phasin</fullName>
    </recommendedName>
</protein>
<organism evidence="2 3">
    <name type="scientific">Luedemannella helvata</name>
    <dbReference type="NCBI Taxonomy" id="349315"/>
    <lineage>
        <taxon>Bacteria</taxon>
        <taxon>Bacillati</taxon>
        <taxon>Actinomycetota</taxon>
        <taxon>Actinomycetes</taxon>
        <taxon>Micromonosporales</taxon>
        <taxon>Micromonosporaceae</taxon>
        <taxon>Luedemannella</taxon>
    </lineage>
</organism>
<evidence type="ECO:0000313" key="2">
    <source>
        <dbReference type="EMBL" id="GAA1774708.1"/>
    </source>
</evidence>